<dbReference type="InterPro" id="IPR020622">
    <property type="entry name" value="Ala_racemase_pyridoxalP-BS"/>
</dbReference>
<feature type="active site" description="Proton acceptor; specific for D-alanine" evidence="4">
    <location>
        <position position="53"/>
    </location>
</feature>
<comment type="similarity">
    <text evidence="4">Belongs to the alanine racemase family.</text>
</comment>
<keyword evidence="2 4" id="KW-0663">Pyridoxal phosphate</keyword>
<dbReference type="InterPro" id="IPR029066">
    <property type="entry name" value="PLP-binding_barrel"/>
</dbReference>
<feature type="binding site" evidence="4">
    <location>
        <position position="157"/>
    </location>
    <ligand>
        <name>substrate</name>
    </ligand>
</feature>
<dbReference type="Gene3D" id="2.40.37.10">
    <property type="entry name" value="Lyase, Ornithine Decarboxylase, Chain A, domain 1"/>
    <property type="match status" value="1"/>
</dbReference>
<dbReference type="Pfam" id="PF00842">
    <property type="entry name" value="Ala_racemase_C"/>
    <property type="match status" value="1"/>
</dbReference>
<dbReference type="InterPro" id="IPR009006">
    <property type="entry name" value="Ala_racemase/Decarboxylase_C"/>
</dbReference>
<keyword evidence="3 4" id="KW-0413">Isomerase</keyword>
<comment type="function">
    <text evidence="4">Catalyzes the interconversion of L-alanine and D-alanine. May also act on other amino acids.</text>
</comment>
<comment type="pathway">
    <text evidence="4">Amino-acid biosynthesis; D-alanine biosynthesis; D-alanine from L-alanine: step 1/1.</text>
</comment>
<dbReference type="InterPro" id="IPR001608">
    <property type="entry name" value="Ala_racemase_N"/>
</dbReference>
<dbReference type="PRINTS" id="PR00992">
    <property type="entry name" value="ALARACEMASE"/>
</dbReference>
<evidence type="ECO:0000313" key="6">
    <source>
        <dbReference type="EMBL" id="GAA4392424.1"/>
    </source>
</evidence>
<dbReference type="SUPFAM" id="SSF51419">
    <property type="entry name" value="PLP-binding barrel"/>
    <property type="match status" value="1"/>
</dbReference>
<name>A0ABP8JKQ1_9MICO</name>
<evidence type="ECO:0000313" key="7">
    <source>
        <dbReference type="Proteomes" id="UP001500642"/>
    </source>
</evidence>
<dbReference type="SMART" id="SM01005">
    <property type="entry name" value="Ala_racemase_C"/>
    <property type="match status" value="1"/>
</dbReference>
<evidence type="ECO:0000259" key="5">
    <source>
        <dbReference type="SMART" id="SM01005"/>
    </source>
</evidence>
<sequence>MTAPDAAPSPVGPPVVSFPGTVVQARIDTGAITHNAATIAARVAPATLLSVVKADAYGHGLAAVVDACRAAGVADFGVATVPEALQLAALLGEDPAVRRERILCWLYDDRTDLTACARAGIELGVSTAGALRQVIRAAEASGRTVRVHLKIDTGLGRNGFTPEAFTAFLPELAEAAARTAGPVEVVGIMTHLANADVIGDPETGNQLAVLDRAREQLVSVLESAGGALGDPAALLVHAANSPAALSLDPVPGGLARVGLSTYGLSPFEGRTAAELDLRPAMSLVSRVLAVKDVPAGHGASYGLTYTCTEPTRFALVAGGYADGIPRAASNRAQVSIRGRRYPVVGRVAMDQMILDIGPGPVEIDDEVVIIGDGTTGPGAEEWAAWADTVNYEIVTRIGPRVERVVIGAGQDATSAVRQGGIPSSAVAGVDDRFRGRGHRG</sequence>
<feature type="domain" description="Alanine racemase C-terminal" evidence="5">
    <location>
        <begin position="280"/>
        <end position="406"/>
    </location>
</feature>
<dbReference type="Pfam" id="PF01168">
    <property type="entry name" value="Ala_racemase_N"/>
    <property type="match status" value="1"/>
</dbReference>
<dbReference type="CDD" id="cd00430">
    <property type="entry name" value="PLPDE_III_AR"/>
    <property type="match status" value="1"/>
</dbReference>
<feature type="active site" description="Proton acceptor; specific for L-alanine" evidence="4">
    <location>
        <position position="301"/>
    </location>
</feature>
<gene>
    <name evidence="6" type="primary">alr</name>
    <name evidence="6" type="ORF">GCM10023167_20630</name>
</gene>
<dbReference type="InterPro" id="IPR000821">
    <property type="entry name" value="Ala_racemase"/>
</dbReference>
<keyword evidence="7" id="KW-1185">Reference proteome</keyword>
<dbReference type="PANTHER" id="PTHR30511">
    <property type="entry name" value="ALANINE RACEMASE"/>
    <property type="match status" value="1"/>
</dbReference>
<dbReference type="NCBIfam" id="TIGR00492">
    <property type="entry name" value="alr"/>
    <property type="match status" value="1"/>
</dbReference>
<comment type="cofactor">
    <cofactor evidence="1 4">
        <name>pyridoxal 5'-phosphate</name>
        <dbReference type="ChEBI" id="CHEBI:597326"/>
    </cofactor>
</comment>
<dbReference type="Proteomes" id="UP001500642">
    <property type="component" value="Unassembled WGS sequence"/>
</dbReference>
<dbReference type="PANTHER" id="PTHR30511:SF0">
    <property type="entry name" value="ALANINE RACEMASE, CATABOLIC-RELATED"/>
    <property type="match status" value="1"/>
</dbReference>
<dbReference type="RefSeq" id="WP_345031931.1">
    <property type="nucleotide sequence ID" value="NZ_BAABGL010000015.1"/>
</dbReference>
<protein>
    <recommendedName>
        <fullName evidence="4">Alanine racemase</fullName>
        <ecNumber evidence="4">5.1.1.1</ecNumber>
    </recommendedName>
</protein>
<evidence type="ECO:0000256" key="4">
    <source>
        <dbReference type="HAMAP-Rule" id="MF_01201"/>
    </source>
</evidence>
<evidence type="ECO:0000256" key="3">
    <source>
        <dbReference type="ARBA" id="ARBA00023235"/>
    </source>
</evidence>
<dbReference type="PROSITE" id="PS00395">
    <property type="entry name" value="ALANINE_RACEMASE"/>
    <property type="match status" value="1"/>
</dbReference>
<dbReference type="EC" id="5.1.1.1" evidence="4"/>
<proteinExistence type="inferred from homology"/>
<comment type="caution">
    <text evidence="6">The sequence shown here is derived from an EMBL/GenBank/DDBJ whole genome shotgun (WGS) entry which is preliminary data.</text>
</comment>
<dbReference type="EMBL" id="BAABGL010000015">
    <property type="protein sequence ID" value="GAA4392424.1"/>
    <property type="molecule type" value="Genomic_DNA"/>
</dbReference>
<feature type="binding site" evidence="4">
    <location>
        <position position="349"/>
    </location>
    <ligand>
        <name>substrate</name>
    </ligand>
</feature>
<organism evidence="6 7">
    <name type="scientific">Brevibacterium pityocampae</name>
    <dbReference type="NCBI Taxonomy" id="506594"/>
    <lineage>
        <taxon>Bacteria</taxon>
        <taxon>Bacillati</taxon>
        <taxon>Actinomycetota</taxon>
        <taxon>Actinomycetes</taxon>
        <taxon>Micrococcales</taxon>
        <taxon>Brevibacteriaceae</taxon>
        <taxon>Brevibacterium</taxon>
    </lineage>
</organism>
<dbReference type="InterPro" id="IPR011079">
    <property type="entry name" value="Ala_racemase_C"/>
</dbReference>
<dbReference type="SUPFAM" id="SSF50621">
    <property type="entry name" value="Alanine racemase C-terminal domain-like"/>
    <property type="match status" value="1"/>
</dbReference>
<evidence type="ECO:0000256" key="2">
    <source>
        <dbReference type="ARBA" id="ARBA00022898"/>
    </source>
</evidence>
<feature type="modified residue" description="N6-(pyridoxal phosphate)lysine" evidence="4">
    <location>
        <position position="53"/>
    </location>
</feature>
<evidence type="ECO:0000256" key="1">
    <source>
        <dbReference type="ARBA" id="ARBA00001933"/>
    </source>
</evidence>
<accession>A0ABP8JKQ1</accession>
<reference evidence="7" key="1">
    <citation type="journal article" date="2019" name="Int. J. Syst. Evol. Microbiol.">
        <title>The Global Catalogue of Microorganisms (GCM) 10K type strain sequencing project: providing services to taxonomists for standard genome sequencing and annotation.</title>
        <authorList>
            <consortium name="The Broad Institute Genomics Platform"/>
            <consortium name="The Broad Institute Genome Sequencing Center for Infectious Disease"/>
            <person name="Wu L."/>
            <person name="Ma J."/>
        </authorList>
    </citation>
    <scope>NUCLEOTIDE SEQUENCE [LARGE SCALE GENOMIC DNA]</scope>
    <source>
        <strain evidence="7">JCM 17808</strain>
    </source>
</reference>
<dbReference type="Gene3D" id="3.20.20.10">
    <property type="entry name" value="Alanine racemase"/>
    <property type="match status" value="1"/>
</dbReference>
<dbReference type="HAMAP" id="MF_01201">
    <property type="entry name" value="Ala_racemase"/>
    <property type="match status" value="1"/>
</dbReference>
<comment type="catalytic activity">
    <reaction evidence="4">
        <text>L-alanine = D-alanine</text>
        <dbReference type="Rhea" id="RHEA:20249"/>
        <dbReference type="ChEBI" id="CHEBI:57416"/>
        <dbReference type="ChEBI" id="CHEBI:57972"/>
        <dbReference type="EC" id="5.1.1.1"/>
    </reaction>
</comment>